<dbReference type="EMBL" id="CP075148">
    <property type="protein sequence ID" value="UTX42667.1"/>
    <property type="molecule type" value="Genomic_DNA"/>
</dbReference>
<evidence type="ECO:0000256" key="1">
    <source>
        <dbReference type="ARBA" id="ARBA00005593"/>
    </source>
</evidence>
<dbReference type="GO" id="GO:0005093">
    <property type="term" value="F:Rab GDP-dissociation inhibitor activity"/>
    <property type="evidence" value="ECO:0007669"/>
    <property type="project" value="InterPro"/>
</dbReference>
<dbReference type="InterPro" id="IPR000806">
    <property type="entry name" value="RabGDI"/>
</dbReference>
<dbReference type="SUPFAM" id="SSF54373">
    <property type="entry name" value="FAD-linked reductases, C-terminal domain"/>
    <property type="match status" value="1"/>
</dbReference>
<sequence length="429" mass="48877">MIADHEYDFVILGTGLVECAVGCILAGRNKKVILIDRNPMYGSDFATLRYTELEAYFGNSNPIPELKAYDSEFSIDLTPKLFLADSKMLKMLVRYGIDEYLEFCRIPGSFLWKKKLYSVPTNEAQSMTTGLIGIWQKPKVMRFFWNVRDYARAAMKGKPYKFKGTMREEFREYGITEESMELIGHGIALNLDDSYLDKHPQETFDKIVTYVRSIICYENSMESPYLYPRYGLSEIAQGFARSCCTKGGEIMINAEVLEVDEGAMEILVQEPVNKEVLKIKAGKIISDQSYFQKSVVLYEIIRGICVIRGDATCVTKGASSAQIIFLKGELKRKNDIFVVILGSEEKSTPEGYKVAIISTVKETNDPEGEIRVVLEKLGDIVRYFVDVKPVYRAEDTENIIFTKGVDESPHFENVYEEIERICKKLSIHD</sequence>
<accession>A0A9Q9F926</accession>
<evidence type="ECO:0000256" key="2">
    <source>
        <dbReference type="RuleBase" id="RU363124"/>
    </source>
</evidence>
<reference evidence="3" key="1">
    <citation type="submission" date="2021-05" db="EMBL/GenBank/DDBJ databases">
        <title>Encephalitozoon hellem ATCC 50604 Complete Genome.</title>
        <authorList>
            <person name="Mascarenhas dos Santos A.C."/>
            <person name="Julian A.T."/>
            <person name="Pombert J.-F."/>
        </authorList>
    </citation>
    <scope>NUCLEOTIDE SEQUENCE</scope>
    <source>
        <strain evidence="3">ATCC 50604</strain>
    </source>
</reference>
<protein>
    <recommendedName>
        <fullName evidence="2">Rab GDP dissociation inhibitor</fullName>
    </recommendedName>
</protein>
<dbReference type="GO" id="GO:0005737">
    <property type="term" value="C:cytoplasm"/>
    <property type="evidence" value="ECO:0007669"/>
    <property type="project" value="TreeGrafter"/>
</dbReference>
<dbReference type="GO" id="GO:0007264">
    <property type="term" value="P:small GTPase-mediated signal transduction"/>
    <property type="evidence" value="ECO:0007669"/>
    <property type="project" value="InterPro"/>
</dbReference>
<evidence type="ECO:0000313" key="4">
    <source>
        <dbReference type="EMBL" id="WEL38124.1"/>
    </source>
</evidence>
<keyword evidence="6" id="KW-1185">Reference proteome</keyword>
<name>A0A9Q9F926_ENCHE</name>
<dbReference type="PRINTS" id="PR00891">
    <property type="entry name" value="RABGDIREP"/>
</dbReference>
<proteinExistence type="inferred from homology"/>
<dbReference type="InterPro" id="IPR036188">
    <property type="entry name" value="FAD/NAD-bd_sf"/>
</dbReference>
<dbReference type="Gene3D" id="3.30.519.10">
    <property type="entry name" value="Guanine Nucleotide Dissociation Inhibitor, domain 2"/>
    <property type="match status" value="1"/>
</dbReference>
<dbReference type="Gene3D" id="1.10.405.10">
    <property type="entry name" value="Guanine Nucleotide Dissociation Inhibitor, domain 1"/>
    <property type="match status" value="1"/>
</dbReference>
<dbReference type="PANTHER" id="PTHR11787">
    <property type="entry name" value="RAB GDP-DISSOCIATION INHIBITOR"/>
    <property type="match status" value="1"/>
</dbReference>
<dbReference type="Gene3D" id="3.50.50.60">
    <property type="entry name" value="FAD/NAD(P)-binding domain"/>
    <property type="match status" value="1"/>
</dbReference>
<reference evidence="4 6" key="2">
    <citation type="submission" date="2023-02" db="EMBL/GenBank/DDBJ databases">
        <title>Encephalitozoon hellem ATCC 50451 complete genome.</title>
        <authorList>
            <person name="Mascarenhas dos Santos A.C."/>
            <person name="Julian A.T."/>
            <person name="Pombert J.-F."/>
        </authorList>
    </citation>
    <scope>NUCLEOTIDE SEQUENCE [LARGE SCALE GENOMIC DNA]</scope>
    <source>
        <strain evidence="4 6">ATCC 50451</strain>
    </source>
</reference>
<organism evidence="3 5">
    <name type="scientific">Encephalitozoon hellem</name>
    <name type="common">Microsporidian parasite</name>
    <dbReference type="NCBI Taxonomy" id="27973"/>
    <lineage>
        <taxon>Eukaryota</taxon>
        <taxon>Fungi</taxon>
        <taxon>Fungi incertae sedis</taxon>
        <taxon>Microsporidia</taxon>
        <taxon>Unikaryonidae</taxon>
        <taxon>Encephalitozoon</taxon>
    </lineage>
</organism>
<gene>
    <name evidence="3" type="ORF">GPU96_02g03820</name>
    <name evidence="4" type="ORF">PFJ87_02g01640</name>
</gene>
<dbReference type="Proteomes" id="UP001059546">
    <property type="component" value="Chromosome II"/>
</dbReference>
<dbReference type="PANTHER" id="PTHR11787:SF8">
    <property type="entry name" value="RAB GDP DISSOCIATION INHIBITOR"/>
    <property type="match status" value="1"/>
</dbReference>
<evidence type="ECO:0000313" key="3">
    <source>
        <dbReference type="EMBL" id="UTX42667.1"/>
    </source>
</evidence>
<evidence type="ECO:0000313" key="5">
    <source>
        <dbReference type="Proteomes" id="UP001059546"/>
    </source>
</evidence>
<dbReference type="GO" id="GO:0016192">
    <property type="term" value="P:vesicle-mediated transport"/>
    <property type="evidence" value="ECO:0007669"/>
    <property type="project" value="TreeGrafter"/>
</dbReference>
<dbReference type="GO" id="GO:0015031">
    <property type="term" value="P:protein transport"/>
    <property type="evidence" value="ECO:0007669"/>
    <property type="project" value="InterPro"/>
</dbReference>
<dbReference type="PRINTS" id="PR00892">
    <property type="entry name" value="RABGDI"/>
</dbReference>
<evidence type="ECO:0000313" key="6">
    <source>
        <dbReference type="Proteomes" id="UP001217963"/>
    </source>
</evidence>
<dbReference type="OrthoDB" id="9446342at2759"/>
<comment type="similarity">
    <text evidence="1 2">Belongs to the Rab GDI family.</text>
</comment>
<dbReference type="Pfam" id="PF00996">
    <property type="entry name" value="GDI"/>
    <property type="match status" value="1"/>
</dbReference>
<dbReference type="InterPro" id="IPR018203">
    <property type="entry name" value="GDP_dissociation_inhibitor"/>
</dbReference>
<dbReference type="Proteomes" id="UP001217963">
    <property type="component" value="Chromosome II"/>
</dbReference>
<dbReference type="SUPFAM" id="SSF51905">
    <property type="entry name" value="FAD/NAD(P)-binding domain"/>
    <property type="match status" value="1"/>
</dbReference>
<dbReference type="AlphaFoldDB" id="A0A9Q9F926"/>
<dbReference type="EMBL" id="CP119063">
    <property type="protein sequence ID" value="WEL38124.1"/>
    <property type="molecule type" value="Genomic_DNA"/>
</dbReference>